<keyword evidence="1" id="KW-1133">Transmembrane helix</keyword>
<feature type="transmembrane region" description="Helical" evidence="1">
    <location>
        <begin position="20"/>
        <end position="38"/>
    </location>
</feature>
<dbReference type="RefSeq" id="WP_124907403.1">
    <property type="nucleotide sequence ID" value="NZ_RQJP01000003.1"/>
</dbReference>
<gene>
    <name evidence="2" type="ORF">EHT87_14645</name>
</gene>
<dbReference type="Proteomes" id="UP000274271">
    <property type="component" value="Unassembled WGS sequence"/>
</dbReference>
<evidence type="ECO:0000313" key="3">
    <source>
        <dbReference type="Proteomes" id="UP000274271"/>
    </source>
</evidence>
<comment type="caution">
    <text evidence="2">The sequence shown here is derived from an EMBL/GenBank/DDBJ whole genome shotgun (WGS) entry which is preliminary data.</text>
</comment>
<keyword evidence="1" id="KW-0472">Membrane</keyword>
<proteinExistence type="predicted"/>
<keyword evidence="3" id="KW-1185">Reference proteome</keyword>
<dbReference type="OrthoDB" id="963520at2"/>
<dbReference type="AlphaFoldDB" id="A0A3P1CJP9"/>
<keyword evidence="1" id="KW-0812">Transmembrane</keyword>
<reference evidence="2 3" key="1">
    <citation type="submission" date="2018-11" db="EMBL/GenBank/DDBJ databases">
        <authorList>
            <person name="Zhou Z."/>
            <person name="Wang G."/>
        </authorList>
    </citation>
    <scope>NUCLEOTIDE SEQUENCE [LARGE SCALE GENOMIC DNA]</scope>
    <source>
        <strain evidence="2 3">KCTC42998</strain>
    </source>
</reference>
<protein>
    <submittedName>
        <fullName evidence="2">Uncharacterized protein</fullName>
    </submittedName>
</protein>
<evidence type="ECO:0000313" key="2">
    <source>
        <dbReference type="EMBL" id="RRB13505.1"/>
    </source>
</evidence>
<sequence>MSHLTQTREWPSLKLSRWQVVQLSVLSLLIAAMSLWRFQYEQVLPKITPAQIMMEDHASWNDQSFAKTTLPNPSILKSQL</sequence>
<dbReference type="EMBL" id="RQJP01000003">
    <property type="protein sequence ID" value="RRB13505.1"/>
    <property type="molecule type" value="Genomic_DNA"/>
</dbReference>
<organism evidence="2 3">
    <name type="scientific">Larkinella knui</name>
    <dbReference type="NCBI Taxonomy" id="2025310"/>
    <lineage>
        <taxon>Bacteria</taxon>
        <taxon>Pseudomonadati</taxon>
        <taxon>Bacteroidota</taxon>
        <taxon>Cytophagia</taxon>
        <taxon>Cytophagales</taxon>
        <taxon>Spirosomataceae</taxon>
        <taxon>Larkinella</taxon>
    </lineage>
</organism>
<name>A0A3P1CJP9_9BACT</name>
<accession>A0A3P1CJP9</accession>
<evidence type="ECO:0000256" key="1">
    <source>
        <dbReference type="SAM" id="Phobius"/>
    </source>
</evidence>